<comment type="similarity">
    <text evidence="2">Belongs to the OmpP1/FadL family.</text>
</comment>
<evidence type="ECO:0000256" key="2">
    <source>
        <dbReference type="ARBA" id="ARBA00008163"/>
    </source>
</evidence>
<dbReference type="STRING" id="1945521.A1232T_00037"/>
<reference evidence="9 10" key="1">
    <citation type="submission" date="2017-02" db="EMBL/GenBank/DDBJ databases">
        <authorList>
            <person name="Peterson S.W."/>
        </authorList>
    </citation>
    <scope>NUCLEOTIDE SEQUENCE [LARGE SCALE GENOMIC DNA]</scope>
    <source>
        <strain evidence="9">Psychrobacter_piechaudii</strain>
    </source>
</reference>
<evidence type="ECO:0000256" key="1">
    <source>
        <dbReference type="ARBA" id="ARBA00004571"/>
    </source>
</evidence>
<keyword evidence="10" id="KW-1185">Reference proteome</keyword>
<comment type="subcellular location">
    <subcellularLocation>
        <location evidence="1">Cell outer membrane</location>
        <topology evidence="1">Multi-pass membrane protein</topology>
    </subcellularLocation>
</comment>
<evidence type="ECO:0000256" key="6">
    <source>
        <dbReference type="ARBA" id="ARBA00023136"/>
    </source>
</evidence>
<evidence type="ECO:0000313" key="10">
    <source>
        <dbReference type="Proteomes" id="UP000188357"/>
    </source>
</evidence>
<dbReference type="EMBL" id="FUGE01000020">
    <property type="protein sequence ID" value="SJM64667.1"/>
    <property type="molecule type" value="Genomic_DNA"/>
</dbReference>
<gene>
    <name evidence="9" type="ORF">A1232T_00037</name>
</gene>
<dbReference type="Gene3D" id="2.40.160.60">
    <property type="entry name" value="Outer membrane protein transport protein (OMPP1/FadL/TodX)"/>
    <property type="match status" value="1"/>
</dbReference>
<dbReference type="RefSeq" id="WP_077449914.1">
    <property type="nucleotide sequence ID" value="NZ_FUGE01000020.1"/>
</dbReference>
<feature type="signal peptide" evidence="8">
    <location>
        <begin position="1"/>
        <end position="25"/>
    </location>
</feature>
<evidence type="ECO:0000256" key="5">
    <source>
        <dbReference type="ARBA" id="ARBA00022729"/>
    </source>
</evidence>
<dbReference type="GO" id="GO:0009279">
    <property type="term" value="C:cell outer membrane"/>
    <property type="evidence" value="ECO:0007669"/>
    <property type="project" value="UniProtKB-SubCell"/>
</dbReference>
<dbReference type="SUPFAM" id="SSF56935">
    <property type="entry name" value="Porins"/>
    <property type="match status" value="1"/>
</dbReference>
<organism evidence="9 10">
    <name type="scientific">Psychrobacter piechaudii</name>
    <dbReference type="NCBI Taxonomy" id="1945521"/>
    <lineage>
        <taxon>Bacteria</taxon>
        <taxon>Pseudomonadati</taxon>
        <taxon>Pseudomonadota</taxon>
        <taxon>Gammaproteobacteria</taxon>
        <taxon>Moraxellales</taxon>
        <taxon>Moraxellaceae</taxon>
        <taxon>Psychrobacter</taxon>
    </lineage>
</organism>
<dbReference type="PANTHER" id="PTHR35093">
    <property type="entry name" value="OUTER MEMBRANE PROTEIN NMB0088-RELATED"/>
    <property type="match status" value="1"/>
</dbReference>
<evidence type="ECO:0000256" key="7">
    <source>
        <dbReference type="ARBA" id="ARBA00023237"/>
    </source>
</evidence>
<keyword evidence="5 8" id="KW-0732">Signal</keyword>
<keyword evidence="4" id="KW-0812">Transmembrane</keyword>
<evidence type="ECO:0000256" key="8">
    <source>
        <dbReference type="SAM" id="SignalP"/>
    </source>
</evidence>
<keyword evidence="7" id="KW-0998">Cell outer membrane</keyword>
<evidence type="ECO:0000256" key="4">
    <source>
        <dbReference type="ARBA" id="ARBA00022692"/>
    </source>
</evidence>
<keyword evidence="6" id="KW-0472">Membrane</keyword>
<dbReference type="OrthoDB" id="6679728at2"/>
<proteinExistence type="inferred from homology"/>
<accession>A0A1R4G9C8</accession>
<protein>
    <submittedName>
        <fullName evidence="9">Outer membrane protein transport protein (OMPP1/FadL/TodX)</fullName>
    </submittedName>
</protein>
<feature type="chain" id="PRO_5012639150" evidence="8">
    <location>
        <begin position="26"/>
        <end position="515"/>
    </location>
</feature>
<sequence>MSQNFPISKLTLALLTLPLASLSHAAGLDRSGQDTTAFFQDGTYAEAVYTYIDADVTGVDNKGNKTGDIAEAYDFFRYGVKTDVNDRFSVGVLYDEPWGAAAKYRGDNEFTGVAGDVGAGAIQQVAQQAIANTQAKIAKVEELIDSKNPQGLDGLVYDTALNGLNETVANYENLASAPSLDAYDQLVEATNKKLQETEGLLNSPLGNLISEDAKSDAKDLLAENKKDALTAEGARDAVANLLSIDEATNVEVRSNTLSLIGGAKFGANNQFQIYGGPVAQRLKADVKLRGNAYQNATGYNAHVAPDIDYGYLLGFSYSKPEIALKAALTYRSEIDHSLAAYENFPALAIRGQNPESYNKFEVTTPESVNFDFQTGINPTTLATAKVRWVPWSDFNISPPVYSGAAQVPLVDYSDDQWVVELGLGKRLADNLAVSGSIGWDSGAGDPTSSLGPIEGYYSVGLGAKYDVTKNWAVSAGGKYLWFGDAKGSLPTGDIVSNFKDNEGYIVAVKLSYQDK</sequence>
<dbReference type="PANTHER" id="PTHR35093:SF8">
    <property type="entry name" value="OUTER MEMBRANE PROTEIN NMB0088-RELATED"/>
    <property type="match status" value="1"/>
</dbReference>
<evidence type="ECO:0000256" key="3">
    <source>
        <dbReference type="ARBA" id="ARBA00022452"/>
    </source>
</evidence>
<evidence type="ECO:0000313" key="9">
    <source>
        <dbReference type="EMBL" id="SJM64667.1"/>
    </source>
</evidence>
<dbReference type="InterPro" id="IPR005017">
    <property type="entry name" value="OMPP1/FadL/TodX"/>
</dbReference>
<dbReference type="AlphaFoldDB" id="A0A1R4G9C8"/>
<keyword evidence="3" id="KW-1134">Transmembrane beta strand</keyword>
<name>A0A1R4G9C8_9GAMM</name>
<dbReference type="GO" id="GO:0015483">
    <property type="term" value="F:long-chain fatty acid transporting porin activity"/>
    <property type="evidence" value="ECO:0007669"/>
    <property type="project" value="TreeGrafter"/>
</dbReference>
<dbReference type="Proteomes" id="UP000188357">
    <property type="component" value="Unassembled WGS sequence"/>
</dbReference>